<evidence type="ECO:0000313" key="2">
    <source>
        <dbReference type="Proteomes" id="UP001732700"/>
    </source>
</evidence>
<protein>
    <submittedName>
        <fullName evidence="1">Uncharacterized protein</fullName>
    </submittedName>
</protein>
<sequence length="795" mass="90524">MMAKHKNIVRFLGYCADRQGIIVKYEGKLVMADIHQRLLCFEYLPNGSLHEYITDTSCEPQWRDYYQIITGICQGLHYLHQKKIAHLDLKPANILLDDNLEAKIADFGLSWCFIGETGSQIISKIGGTPGYLAPETFNQHAQLTYRHSYRLDIYSLGLVIMEILIRKNFDLVIMETDTGKKGNYIVDNVVESWSNMLERSHRDEQMKQVRVCAEIGIKCISFEPMKRPDTQYIINRLDGTETMDEYIETGEVTSQETKHAPNKHHHGMRNSLGETSSKEDATIVLVARSNSCNSIWENTANLDKLNENVESLNTDIRRCLEFCSIFPRGSTLRRDDLVRLWIAQGFVRTTCATNDLEDIAVGYIQDLVSSSLLQPVRSSSDTDCFKIHDVLHDILEKVAENCFRIENAGSHSGDGLEGDVPRHIQHLLIQHYDGQLISKTIVGLEYLCTLIVHVVGKDTTVEEKIIECICKRLPKLRVLAIAFSQEHDPIKQPNGFSFPESIGELKFLQYLAFRTSSSCKISLPSTLNKLQHIQVLDFADGDFRRFTFATLVNLRHISCWVGVKLPYVGRLISLQKFPCDFQVSNEQGCELKQMRDLNKLRGKLGIRGLENAKSKEQALEANLAGKERLTELTLSWGYDDDATWCSAEVEADVLEGMCPPAGLEKLMLDNFVGSRYPDWMVGKHSGGPKCLQKLRFWRCSQLVSASGLAEAFPHLHELKLWMCSWDALPGNMEHLTSLKELWIYDCKNIRSLPTLPQSLEDFTLGCCNYEFVKSCQEVGHANWQKIEHIPYKNIR</sequence>
<keyword evidence="2" id="KW-1185">Reference proteome</keyword>
<reference evidence="1" key="1">
    <citation type="submission" date="2021-05" db="EMBL/GenBank/DDBJ databases">
        <authorList>
            <person name="Scholz U."/>
            <person name="Mascher M."/>
            <person name="Fiebig A."/>
        </authorList>
    </citation>
    <scope>NUCLEOTIDE SEQUENCE [LARGE SCALE GENOMIC DNA]</scope>
</reference>
<evidence type="ECO:0000313" key="1">
    <source>
        <dbReference type="EnsemblPlants" id="AVESA.00010b.r2.1DG0195870.1.CDS"/>
    </source>
</evidence>
<organism evidence="1 2">
    <name type="scientific">Avena sativa</name>
    <name type="common">Oat</name>
    <dbReference type="NCBI Taxonomy" id="4498"/>
    <lineage>
        <taxon>Eukaryota</taxon>
        <taxon>Viridiplantae</taxon>
        <taxon>Streptophyta</taxon>
        <taxon>Embryophyta</taxon>
        <taxon>Tracheophyta</taxon>
        <taxon>Spermatophyta</taxon>
        <taxon>Magnoliopsida</taxon>
        <taxon>Liliopsida</taxon>
        <taxon>Poales</taxon>
        <taxon>Poaceae</taxon>
        <taxon>BOP clade</taxon>
        <taxon>Pooideae</taxon>
        <taxon>Poodae</taxon>
        <taxon>Poeae</taxon>
        <taxon>Poeae Chloroplast Group 1 (Aveneae type)</taxon>
        <taxon>Aveninae</taxon>
        <taxon>Avena</taxon>
    </lineage>
</organism>
<dbReference type="EnsemblPlants" id="AVESA.00010b.r2.1DG0195870.1">
    <property type="protein sequence ID" value="AVESA.00010b.r2.1DG0195870.1.CDS"/>
    <property type="gene ID" value="AVESA.00010b.r2.1DG0195870"/>
</dbReference>
<name>A0ACD5U825_AVESA</name>
<reference evidence="1" key="2">
    <citation type="submission" date="2025-09" db="UniProtKB">
        <authorList>
            <consortium name="EnsemblPlants"/>
        </authorList>
    </citation>
    <scope>IDENTIFICATION</scope>
</reference>
<proteinExistence type="predicted"/>
<dbReference type="Proteomes" id="UP001732700">
    <property type="component" value="Chromosome 1D"/>
</dbReference>
<accession>A0ACD5U825</accession>